<name>A0ABY6BAD3_9GAMM</name>
<dbReference type="InterPro" id="IPR022601">
    <property type="entry name" value="DUF3160"/>
</dbReference>
<protein>
    <submittedName>
        <fullName evidence="2">DUF3160 domain-containing protein</fullName>
    </submittedName>
</protein>
<dbReference type="EMBL" id="CP104694">
    <property type="protein sequence ID" value="UXI66502.1"/>
    <property type="molecule type" value="Genomic_DNA"/>
</dbReference>
<keyword evidence="3" id="KW-1185">Reference proteome</keyword>
<evidence type="ECO:0000313" key="2">
    <source>
        <dbReference type="EMBL" id="UXI66502.1"/>
    </source>
</evidence>
<gene>
    <name evidence="2" type="ORF">N4264_17330</name>
</gene>
<feature type="signal peptide" evidence="1">
    <location>
        <begin position="1"/>
        <end position="24"/>
    </location>
</feature>
<dbReference type="RefSeq" id="WP_261693486.1">
    <property type="nucleotide sequence ID" value="NZ_CP104694.1"/>
</dbReference>
<keyword evidence="1" id="KW-0732">Signal</keyword>
<accession>A0ABY6BAD3</accession>
<dbReference type="SMART" id="SM01325">
    <property type="entry name" value="DUF3160"/>
    <property type="match status" value="1"/>
</dbReference>
<reference evidence="2" key="1">
    <citation type="submission" date="2022-09" db="EMBL/GenBank/DDBJ databases">
        <title>Tahibacter sp. nov., isolated from a fresh water.</title>
        <authorList>
            <person name="Baek J.H."/>
            <person name="Lee J.K."/>
            <person name="Kim J.M."/>
            <person name="Jeon C.O."/>
        </authorList>
    </citation>
    <scope>NUCLEOTIDE SEQUENCE</scope>
    <source>
        <strain evidence="2">W38</strain>
    </source>
</reference>
<sequence>MSDRLLRALLPAALGAALAVPVRADESVFVTPELTVTASPAIASHWALPADEKVIDFDIWPDRPVAVALVRGADGAVGVREWTIGTTTAKLLVALPGDVKPASLTVHPLGRKVFLTARRGEESVILSAAEQEGWQWKTLRQGKRELRRLLVAPRPFVTGYEAATNQPILRYRIVFGERLENGSYSTRSITEEGDRDYQVVGPASDYTAMPDVDMEPTRNEAASALPSAFHPAGHILLWQDPHGCFQQLPYDSMNWGSPRPVAGKPCGGSVTVTPNGLGLLHWKKGTPGVTLITGHGQVKSSVAATQTFTGTPSSVADGKGLVGLVDQGGTTAMHYVPISVPLADVVNAWMFVEDPTDEKQLTANNGLFRPLDHEQLYQLYESENYACGGYEASIPTRPYFITTDVFLELVGAAYEGIFVMHEHQAAVPAFWTFVDAAAADLATRQPDSPWAKAFAAVAALRQDGTRNAETQRIRAANARAPSDALESDFNFAELTPRGHYTGSPEMETYFKGVRYLTRMAALRTDSAVLSSASAEVKTRALRWTDAYRAFIAPGRAPLAWSAGSRALPAYARHPLTQPQVFPLSWGYDNEILLSTVYHPDWPEAEQIKGKDGPRLLPSGLDLAAAFGSERARELLREDLGRYPALGPVLDSVGRRAPTAGAGDSLYDAWMLLLGRQWRTADLPGAAELDRTFWQTKRLQTGLASWATLRHATALVNELVAAECGEGGFEAIVLRPPRGYVEPDPEFFATAARLFEQIDRAVAALESAPGGKPLEVSDNGVFSGVNEGVSRRLKATAEQARLFEAIARKELKGEPLTDAEYEAILYIARIAEHHLLIFKSLNNKDLALSNPEPMMKIAEVAGEGPWLMAAVGRPLEWDQVVPFYGRREIVKGSVYSYYEFPSDTVMTDAQWRDRVDQATRPAWISRHLSSKGLSCPAVAPF</sequence>
<organism evidence="2 3">
    <name type="scientific">Tahibacter amnicola</name>
    <dbReference type="NCBI Taxonomy" id="2976241"/>
    <lineage>
        <taxon>Bacteria</taxon>
        <taxon>Pseudomonadati</taxon>
        <taxon>Pseudomonadota</taxon>
        <taxon>Gammaproteobacteria</taxon>
        <taxon>Lysobacterales</taxon>
        <taxon>Rhodanobacteraceae</taxon>
        <taxon>Tahibacter</taxon>
    </lineage>
</organism>
<proteinExistence type="predicted"/>
<evidence type="ECO:0000256" key="1">
    <source>
        <dbReference type="SAM" id="SignalP"/>
    </source>
</evidence>
<feature type="chain" id="PRO_5047469620" evidence="1">
    <location>
        <begin position="25"/>
        <end position="940"/>
    </location>
</feature>
<dbReference type="Proteomes" id="UP001064632">
    <property type="component" value="Chromosome"/>
</dbReference>
<evidence type="ECO:0000313" key="3">
    <source>
        <dbReference type="Proteomes" id="UP001064632"/>
    </source>
</evidence>
<dbReference type="Pfam" id="PF11369">
    <property type="entry name" value="DUF3160"/>
    <property type="match status" value="2"/>
</dbReference>